<dbReference type="InterPro" id="IPR019861">
    <property type="entry name" value="PorP/SprF_Bacteroidetes"/>
</dbReference>
<evidence type="ECO:0000313" key="2">
    <source>
        <dbReference type="Proteomes" id="UP000321721"/>
    </source>
</evidence>
<protein>
    <submittedName>
        <fullName evidence="1">Type IX secretion system membrane protein PorP/SprF</fullName>
    </submittedName>
</protein>
<dbReference type="RefSeq" id="WP_147098420.1">
    <property type="nucleotide sequence ID" value="NZ_VOOS01000001.1"/>
</dbReference>
<evidence type="ECO:0000313" key="1">
    <source>
        <dbReference type="EMBL" id="TXB67145.1"/>
    </source>
</evidence>
<sequence length="304" mass="34587">MKKLFIIITIIFCSKEAFSQQDLMVSQYMFNHTFLNPGAIANKGYYNASLMYRKQWVQFEGAPESQFLSIDGPVISDKMGLGLLIQRDQIGVNTQTDIMGGYSYIIDMKKIKLSMGLRAGFSVFQANYTSHKAWDTEDNLLAQDVVSYLPNFGFGAYASHEKYFAGISIPHFLNFDPNSSISVDIKNSNQAVRHYYLMGGYNFTLNENFVLQPNTLIKHSEKAPTQLDLNMLVEFKKKYSLGIGYRTGDSFIILSKIELMDKFQFGYSFDVTMTDIRDYSKGSHEIMLNYAFGKKEKTSAASFN</sequence>
<reference evidence="1 2" key="1">
    <citation type="submission" date="2019-08" db="EMBL/GenBank/DDBJ databases">
        <title>Genome of Vicingus serpentipes NCIMB 15042.</title>
        <authorList>
            <person name="Bowman J.P."/>
        </authorList>
    </citation>
    <scope>NUCLEOTIDE SEQUENCE [LARGE SCALE GENOMIC DNA]</scope>
    <source>
        <strain evidence="1 2">NCIMB 15042</strain>
    </source>
</reference>
<organism evidence="1 2">
    <name type="scientific">Vicingus serpentipes</name>
    <dbReference type="NCBI Taxonomy" id="1926625"/>
    <lineage>
        <taxon>Bacteria</taxon>
        <taxon>Pseudomonadati</taxon>
        <taxon>Bacteroidota</taxon>
        <taxon>Flavobacteriia</taxon>
        <taxon>Flavobacteriales</taxon>
        <taxon>Vicingaceae</taxon>
        <taxon>Vicingus</taxon>
    </lineage>
</organism>
<dbReference type="EMBL" id="VOOS01000001">
    <property type="protein sequence ID" value="TXB67145.1"/>
    <property type="molecule type" value="Genomic_DNA"/>
</dbReference>
<gene>
    <name evidence="1" type="ORF">FRY74_02870</name>
</gene>
<dbReference type="AlphaFoldDB" id="A0A5C6RYV0"/>
<name>A0A5C6RYV0_9FLAO</name>
<dbReference type="Proteomes" id="UP000321721">
    <property type="component" value="Unassembled WGS sequence"/>
</dbReference>
<dbReference type="OrthoDB" id="1114455at2"/>
<keyword evidence="2" id="KW-1185">Reference proteome</keyword>
<comment type="caution">
    <text evidence="1">The sequence shown here is derived from an EMBL/GenBank/DDBJ whole genome shotgun (WGS) entry which is preliminary data.</text>
</comment>
<dbReference type="Pfam" id="PF11751">
    <property type="entry name" value="PorP_SprF"/>
    <property type="match status" value="1"/>
</dbReference>
<accession>A0A5C6RYV0</accession>
<dbReference type="NCBIfam" id="TIGR03519">
    <property type="entry name" value="T9SS_PorP_fam"/>
    <property type="match status" value="1"/>
</dbReference>
<proteinExistence type="predicted"/>